<feature type="region of interest" description="Disordered" evidence="1">
    <location>
        <begin position="28"/>
        <end position="47"/>
    </location>
</feature>
<dbReference type="PANTHER" id="PTHR43649">
    <property type="entry name" value="ARABINOSE-BINDING PROTEIN-RELATED"/>
    <property type="match status" value="1"/>
</dbReference>
<feature type="compositionally biased region" description="Low complexity" evidence="1">
    <location>
        <begin position="28"/>
        <end position="43"/>
    </location>
</feature>
<dbReference type="InterPro" id="IPR006059">
    <property type="entry name" value="SBP"/>
</dbReference>
<organism evidence="3 5">
    <name type="scientific">Ruthenibacterium lactatiformans</name>
    <dbReference type="NCBI Taxonomy" id="1550024"/>
    <lineage>
        <taxon>Bacteria</taxon>
        <taxon>Bacillati</taxon>
        <taxon>Bacillota</taxon>
        <taxon>Clostridia</taxon>
        <taxon>Eubacteriales</taxon>
        <taxon>Oscillospiraceae</taxon>
        <taxon>Ruthenibacterium</taxon>
    </lineage>
</organism>
<feature type="chain" id="PRO_5035989754" evidence="2">
    <location>
        <begin position="27"/>
        <end position="527"/>
    </location>
</feature>
<name>A0A0D8J4W1_9FIRM</name>
<comment type="caution">
    <text evidence="3">The sequence shown here is derived from an EMBL/GenBank/DDBJ whole genome shotgun (WGS) entry which is preliminary data.</text>
</comment>
<protein>
    <submittedName>
        <fullName evidence="3">ABC transporter substrate-binding protein</fullName>
    </submittedName>
    <submittedName>
        <fullName evidence="4">Extracellular solute-binding protein</fullName>
    </submittedName>
</protein>
<dbReference type="InterPro" id="IPR050490">
    <property type="entry name" value="Bact_solute-bd_prot1"/>
</dbReference>
<gene>
    <name evidence="4" type="ORF">FYJ76_01670</name>
    <name evidence="3" type="ORF">TQ39_04870</name>
</gene>
<evidence type="ECO:0000256" key="1">
    <source>
        <dbReference type="SAM" id="MobiDB-lite"/>
    </source>
</evidence>
<evidence type="ECO:0000256" key="2">
    <source>
        <dbReference type="SAM" id="SignalP"/>
    </source>
</evidence>
<accession>A0A0D8J4W1</accession>
<keyword evidence="2" id="KW-0732">Signal</keyword>
<reference evidence="3" key="1">
    <citation type="submission" date="2015-02" db="EMBL/GenBank/DDBJ databases">
        <title>A novel member of the family Ruminococcaceae isolated from human feces.</title>
        <authorList>
            <person name="Shkoporov A.N."/>
            <person name="Chaplin A.V."/>
            <person name="Motuzova O.V."/>
            <person name="Kafarskaia L.I."/>
            <person name="Khokhlova E.V."/>
            <person name="Efimov B.A."/>
        </authorList>
    </citation>
    <scope>NUCLEOTIDE SEQUENCE [LARGE SCALE GENOMIC DNA]</scope>
    <source>
        <strain evidence="3">585-1</strain>
    </source>
</reference>
<dbReference type="Gene3D" id="3.40.190.10">
    <property type="entry name" value="Periplasmic binding protein-like II"/>
    <property type="match status" value="2"/>
</dbReference>
<dbReference type="EMBL" id="JXXK01000004">
    <property type="protein sequence ID" value="KJF40838.1"/>
    <property type="molecule type" value="Genomic_DNA"/>
</dbReference>
<dbReference type="GeneID" id="42855959"/>
<evidence type="ECO:0000313" key="3">
    <source>
        <dbReference type="EMBL" id="KJF40838.1"/>
    </source>
</evidence>
<keyword evidence="5" id="KW-1185">Reference proteome</keyword>
<dbReference type="SUPFAM" id="SSF53850">
    <property type="entry name" value="Periplasmic binding protein-like II"/>
    <property type="match status" value="1"/>
</dbReference>
<dbReference type="Proteomes" id="UP000032483">
    <property type="component" value="Unassembled WGS sequence"/>
</dbReference>
<evidence type="ECO:0000313" key="4">
    <source>
        <dbReference type="EMBL" id="MST90657.1"/>
    </source>
</evidence>
<sequence>MKKALSILLTAALLLTCLAGCGGAGSASPSGTDTSGTSQSTAGANVPALKGPGNVTLKRLGYNVAWDPTTDIMVDVLKETTGYDVEYYALPAENADEKLVMEVAGGASYDIIQCSPDQFQTLMSQGALMPLNDLLDVYGQDILNGVSEDSWRAVSGEDGNIYGIPYKYPYAQEVQGFMVCRWDLMQEAGIEAIPTTIDEFYDCLVKLKEHFGDQYIIFSGPYRSASEGNGTWIFPQAIAAAFGIYNDWMVDEDGNVYYMTEHENFGKMIEFLSKCQQEGLLDPDWAVNTSSTVQEKLAGGKAIIAQINRNGLGETTPTMLETLGLTYDDLGYIGALKGSDGTCKYMRTEAINFVTVILRGSENAADAVNWINLKQQNQLYINIGVEGTHFNYDEDGGIAPINPIFAEERGNSYWYIDSTNEEEFATEWPSRVRKSDAQWAGFEAVTLYANENTPEIFVNNDFAFKPATENYAKYNTALFSSMNDYILQILAGSKTLDDLPTFQADWKNAGGDAVQAELQAWYDSFYG</sequence>
<evidence type="ECO:0000313" key="5">
    <source>
        <dbReference type="Proteomes" id="UP000032483"/>
    </source>
</evidence>
<dbReference type="EMBL" id="VUNJ01000001">
    <property type="protein sequence ID" value="MST90657.1"/>
    <property type="molecule type" value="Genomic_DNA"/>
</dbReference>
<proteinExistence type="predicted"/>
<evidence type="ECO:0000313" key="6">
    <source>
        <dbReference type="Proteomes" id="UP000431913"/>
    </source>
</evidence>
<dbReference type="RefSeq" id="WP_050004750.1">
    <property type="nucleotide sequence ID" value="NZ_CAUDWH010000004.1"/>
</dbReference>
<reference evidence="4 6" key="2">
    <citation type="submission" date="2019-08" db="EMBL/GenBank/DDBJ databases">
        <title>In-depth cultivation of the pig gut microbiome towards novel bacterial diversity and tailored functional studies.</title>
        <authorList>
            <person name="Wylensek D."/>
            <person name="Hitch T.C.A."/>
            <person name="Clavel T."/>
        </authorList>
    </citation>
    <scope>NUCLEOTIDE SEQUENCE [LARGE SCALE GENOMIC DNA]</scope>
    <source>
        <strain evidence="4 6">WCA3-601-WT-6J</strain>
    </source>
</reference>
<dbReference type="PATRIC" id="fig|1550024.3.peg.1097"/>
<dbReference type="Proteomes" id="UP000431913">
    <property type="component" value="Unassembled WGS sequence"/>
</dbReference>
<feature type="signal peptide" evidence="2">
    <location>
        <begin position="1"/>
        <end position="26"/>
    </location>
</feature>
<dbReference type="Pfam" id="PF01547">
    <property type="entry name" value="SBP_bac_1"/>
    <property type="match status" value="1"/>
</dbReference>
<dbReference type="AlphaFoldDB" id="A0A0D8J4W1"/>